<dbReference type="GO" id="GO:0046872">
    <property type="term" value="F:metal ion binding"/>
    <property type="evidence" value="ECO:0007669"/>
    <property type="project" value="UniProtKB-KW"/>
</dbReference>
<feature type="transmembrane region" description="Helical" evidence="17">
    <location>
        <begin position="211"/>
        <end position="244"/>
    </location>
</feature>
<keyword evidence="9" id="KW-0851">Voltage-gated channel</keyword>
<dbReference type="GO" id="GO:0005245">
    <property type="term" value="F:voltage-gated calcium channel activity"/>
    <property type="evidence" value="ECO:0007669"/>
    <property type="project" value="TreeGrafter"/>
</dbReference>
<comment type="caution">
    <text evidence="19">The sequence shown here is derived from an EMBL/GenBank/DDBJ whole genome shotgun (WGS) entry which is preliminary data.</text>
</comment>
<evidence type="ECO:0000256" key="15">
    <source>
        <dbReference type="ARBA" id="ARBA00023303"/>
    </source>
</evidence>
<keyword evidence="20" id="KW-1185">Reference proteome</keyword>
<dbReference type="SUPFAM" id="SSF53300">
    <property type="entry name" value="vWA-like"/>
    <property type="match status" value="1"/>
</dbReference>
<dbReference type="PANTHER" id="PTHR10166:SF37">
    <property type="entry name" value="STOLID, ISOFORM H"/>
    <property type="match status" value="1"/>
</dbReference>
<evidence type="ECO:0000313" key="19">
    <source>
        <dbReference type="EMBL" id="CAG9565998.1"/>
    </source>
</evidence>
<evidence type="ECO:0000256" key="17">
    <source>
        <dbReference type="SAM" id="Phobius"/>
    </source>
</evidence>
<keyword evidence="14" id="KW-0325">Glycoprotein</keyword>
<keyword evidence="4" id="KW-0107">Calcium channel</keyword>
<keyword evidence="10 17" id="KW-1133">Transmembrane helix</keyword>
<feature type="transmembrane region" description="Helical" evidence="17">
    <location>
        <begin position="176"/>
        <end position="204"/>
    </location>
</feature>
<dbReference type="Gene3D" id="3.40.50.410">
    <property type="entry name" value="von Willebrand factor, type A domain"/>
    <property type="match status" value="1"/>
</dbReference>
<keyword evidence="12 17" id="KW-0472">Membrane</keyword>
<feature type="domain" description="VWFA" evidence="18">
    <location>
        <begin position="523"/>
        <end position="710"/>
    </location>
</feature>
<dbReference type="PANTHER" id="PTHR10166">
    <property type="entry name" value="VOLTAGE-DEPENDENT CALCIUM CHANNEL SUBUNIT ALPHA-2/DELTA-RELATED"/>
    <property type="match status" value="1"/>
</dbReference>
<comment type="subcellular location">
    <subcellularLocation>
        <location evidence="1">Membrane</location>
        <topology evidence="1">Single-pass type I membrane protein</topology>
    </subcellularLocation>
</comment>
<keyword evidence="3" id="KW-0109">Calcium transport</keyword>
<dbReference type="InterPro" id="IPR013680">
    <property type="entry name" value="VDCC_a2/dsu"/>
</dbReference>
<protein>
    <submittedName>
        <fullName evidence="19">(African queen) hypothetical protein</fullName>
    </submittedName>
</protein>
<keyword evidence="2" id="KW-0813">Transport</keyword>
<evidence type="ECO:0000256" key="12">
    <source>
        <dbReference type="ARBA" id="ARBA00023136"/>
    </source>
</evidence>
<evidence type="ECO:0000256" key="16">
    <source>
        <dbReference type="SAM" id="MobiDB-lite"/>
    </source>
</evidence>
<evidence type="ECO:0000256" key="3">
    <source>
        <dbReference type="ARBA" id="ARBA00022568"/>
    </source>
</evidence>
<gene>
    <name evidence="19" type="ORF">DCHRY22_LOCUS6731</name>
</gene>
<accession>A0A8J2QPE7</accession>
<sequence>MCGFTGQPLSKKSGLVVGATVVGDVGTGVVVVVVGARVVVVVVVLGLHLRVVVIIEVVGAGVVVVVVVVGTGVVVVVVVGASVVVVVVVLGLHLRVVVVIVVVGTGVVVVVVVGAGVVVVVVVLGLHLRVVVVIVVVGAGVVVVVVVVGAGVVVVVVVVGAGVVVVVVVLGLHLRVVVVIVVVGAGVVVVVVVVGAGVVVVVVVVGTGVVVVVVVVGAGVVVVVVVVVGAGVVVVVVVVVGAGVEGVVGDGVVGIGDVVFGGGRVGSFLPVQSTLAGQSHCHVSRLNQRPAGQDISTGFPLQEWAKEISDVLYINEEEVVHRDILLQGFSDIQIKTRNGTSIAEQAAKALEELLDRRGKAAEAIMRKAEQLATDSSDPPIDYYYDNSVDINVLKKVQKPENEWELVLNCSSLNKVEVYNSAHFDAQVSLEHSSVHVAVEVFECDPRVLPDIYWSEGLFETFRENYAQDATLDMQYMCSAKGFLRHYPAALWDSMYKLKIEDGEALYDCRLRPWYVSASGAPRDILILLDSSGSMSNSSNLLIAEQLTLALLSALTDDDQVNVLRFNEIVESPIPCFNGKLVPANHVNSAAMMDAMQYQNTTCETWMDHVLEYSVNLLKERRKATDRPPSCQQAIVLITDSLYANYTDLMNELDPDGSIRVFVLWLHDPNGVRDSTHFYGESVSCSRDGFFAELITHADVTERVMNILRVLERPLVAQRKHRLRVYSDVYANVEDPRRGEYYWQQKENAEQMYRYTQLRRNKDKFLTSDRLYSDYMHMHKLEKFGQYYEGQDINYRLQVTVSVPVFDSTTSEYPVNRLLGVAGVDIPLDHLKLILPLYLFDGDILKPGYRTVDLLDLEQPAIEHWPRHYPQEWLEFRNTIVVEQPSGTKTMYAKSIFDEGMRASLEMKEYHWKRVKNYYTIVVTLTKYNNKHAVPEGKFTQALANAAMNALHGTDFSVHPDWLYCQHVDPHFDTREAEVLHFLRRRRDEPNFSMRKINHVFSPIKPTLLEKTYQCNEELMARFSKEAIATNPWAKIAESTEHACTICRLGSTTAFFASESGLTRWQQYHATSPHAEPPSGGEWPRGPGETWYRRASATPDLIIHAPVPPIRLLRNSFIEPPELGERYKWLTAARMIAHVNKGTIGVAGYHFHPQHLKDVLKSITDFPCDEEDECEPRCDGEDWSCVLIDEGGWIVSNTEEEDEEEEKEPVTQHLANVYPAAMSALLNASIFKLHWIHDYQAVCFPSTKEIIRPKPKKVKSSAPSLPSLIRSFWTSLSEILFISQEMFTFLTLLTAIPDGIYADTEAEKEKRRKKIRRDYEREKYERLFDPRVLVNRTHFAACDRSRALYVLQRNQRAMEALRRKPHLCKWPLVGTEVPRTNLLLLAIYKGCAYTGKPINDPFINELVSLADDEEGRSMAARLACWRTRVPLPARAPSTQCFPHHYEDVTYSIYIV</sequence>
<dbReference type="Pfam" id="PF13519">
    <property type="entry name" value="VWA_2"/>
    <property type="match status" value="1"/>
</dbReference>
<evidence type="ECO:0000256" key="10">
    <source>
        <dbReference type="ARBA" id="ARBA00022989"/>
    </source>
</evidence>
<name>A0A8J2QPE7_9NEOP</name>
<dbReference type="InterPro" id="IPR013608">
    <property type="entry name" value="VWA_N"/>
</dbReference>
<dbReference type="InterPro" id="IPR036465">
    <property type="entry name" value="vWFA_dom_sf"/>
</dbReference>
<keyword evidence="5 17" id="KW-0812">Transmembrane</keyword>
<dbReference type="Pfam" id="PF08473">
    <property type="entry name" value="VGCC_alpha2"/>
    <property type="match status" value="1"/>
</dbReference>
<evidence type="ECO:0000256" key="14">
    <source>
        <dbReference type="ARBA" id="ARBA00023180"/>
    </source>
</evidence>
<feature type="transmembrane region" description="Helical" evidence="17">
    <location>
        <begin position="57"/>
        <end position="90"/>
    </location>
</feature>
<evidence type="ECO:0000256" key="8">
    <source>
        <dbReference type="ARBA" id="ARBA00022837"/>
    </source>
</evidence>
<feature type="transmembrane region" description="Helical" evidence="17">
    <location>
        <begin position="131"/>
        <end position="164"/>
    </location>
</feature>
<evidence type="ECO:0000256" key="7">
    <source>
        <dbReference type="ARBA" id="ARBA00022729"/>
    </source>
</evidence>
<dbReference type="GO" id="GO:0005891">
    <property type="term" value="C:voltage-gated calcium channel complex"/>
    <property type="evidence" value="ECO:0007669"/>
    <property type="project" value="TreeGrafter"/>
</dbReference>
<dbReference type="Pfam" id="PF08399">
    <property type="entry name" value="VWA_N"/>
    <property type="match status" value="1"/>
</dbReference>
<dbReference type="OrthoDB" id="10054666at2759"/>
<keyword evidence="15" id="KW-0407">Ion channel</keyword>
<evidence type="ECO:0000256" key="13">
    <source>
        <dbReference type="ARBA" id="ARBA00023157"/>
    </source>
</evidence>
<keyword evidence="8" id="KW-0106">Calcium</keyword>
<evidence type="ECO:0000313" key="20">
    <source>
        <dbReference type="Proteomes" id="UP000789524"/>
    </source>
</evidence>
<evidence type="ECO:0000256" key="11">
    <source>
        <dbReference type="ARBA" id="ARBA00023065"/>
    </source>
</evidence>
<evidence type="ECO:0000256" key="4">
    <source>
        <dbReference type="ARBA" id="ARBA00022673"/>
    </source>
</evidence>
<feature type="region of interest" description="Disordered" evidence="16">
    <location>
        <begin position="1068"/>
        <end position="1088"/>
    </location>
</feature>
<evidence type="ECO:0000256" key="2">
    <source>
        <dbReference type="ARBA" id="ARBA00022448"/>
    </source>
</evidence>
<evidence type="ECO:0000256" key="1">
    <source>
        <dbReference type="ARBA" id="ARBA00004479"/>
    </source>
</evidence>
<organism evidence="19 20">
    <name type="scientific">Danaus chrysippus</name>
    <name type="common">African queen</name>
    <dbReference type="NCBI Taxonomy" id="151541"/>
    <lineage>
        <taxon>Eukaryota</taxon>
        <taxon>Metazoa</taxon>
        <taxon>Ecdysozoa</taxon>
        <taxon>Arthropoda</taxon>
        <taxon>Hexapoda</taxon>
        <taxon>Insecta</taxon>
        <taxon>Pterygota</taxon>
        <taxon>Neoptera</taxon>
        <taxon>Endopterygota</taxon>
        <taxon>Lepidoptera</taxon>
        <taxon>Glossata</taxon>
        <taxon>Ditrysia</taxon>
        <taxon>Papilionoidea</taxon>
        <taxon>Nymphalidae</taxon>
        <taxon>Danainae</taxon>
        <taxon>Danaini</taxon>
        <taxon>Danaina</taxon>
        <taxon>Danaus</taxon>
        <taxon>Anosia</taxon>
    </lineage>
</organism>
<evidence type="ECO:0000256" key="9">
    <source>
        <dbReference type="ARBA" id="ARBA00022882"/>
    </source>
</evidence>
<reference evidence="19" key="1">
    <citation type="submission" date="2021-09" db="EMBL/GenBank/DDBJ databases">
        <authorList>
            <person name="Martin H S."/>
        </authorList>
    </citation>
    <scope>NUCLEOTIDE SEQUENCE</scope>
</reference>
<dbReference type="Proteomes" id="UP000789524">
    <property type="component" value="Unassembled WGS sequence"/>
</dbReference>
<dbReference type="InterPro" id="IPR002035">
    <property type="entry name" value="VWF_A"/>
</dbReference>
<keyword evidence="13" id="KW-1015">Disulfide bond</keyword>
<dbReference type="InterPro" id="IPR051173">
    <property type="entry name" value="Ca_channel_alpha-2/delta"/>
</dbReference>
<proteinExistence type="predicted"/>
<dbReference type="EMBL" id="CAKASE010000055">
    <property type="protein sequence ID" value="CAG9565998.1"/>
    <property type="molecule type" value="Genomic_DNA"/>
</dbReference>
<keyword evidence="6" id="KW-0479">Metal-binding</keyword>
<keyword evidence="7" id="KW-0732">Signal</keyword>
<evidence type="ECO:0000256" key="6">
    <source>
        <dbReference type="ARBA" id="ARBA00022723"/>
    </source>
</evidence>
<feature type="transmembrane region" description="Helical" evidence="17">
    <location>
        <begin position="96"/>
        <end position="124"/>
    </location>
</feature>
<evidence type="ECO:0000259" key="18">
    <source>
        <dbReference type="PROSITE" id="PS50234"/>
    </source>
</evidence>
<keyword evidence="11" id="KW-0406">Ion transport</keyword>
<dbReference type="PROSITE" id="PS50234">
    <property type="entry name" value="VWFA"/>
    <property type="match status" value="1"/>
</dbReference>
<evidence type="ECO:0000256" key="5">
    <source>
        <dbReference type="ARBA" id="ARBA00022692"/>
    </source>
</evidence>